<keyword evidence="4 5" id="KW-0472">Membrane</keyword>
<proteinExistence type="predicted"/>
<dbReference type="RefSeq" id="WP_184193168.1">
    <property type="nucleotide sequence ID" value="NZ_JACHGW010000001.1"/>
</dbReference>
<feature type="transmembrane region" description="Helical" evidence="5">
    <location>
        <begin position="63"/>
        <end position="83"/>
    </location>
</feature>
<dbReference type="Gene3D" id="1.20.1280.290">
    <property type="match status" value="1"/>
</dbReference>
<sequence length="93" mass="10351">MSWPIVLGLVATWLVEASALPQLWRLHQQNDTDGASLLWLCLHLLGRLVGLSAAIVEHSELFIAFFLVGTLVRGALLAKILAYRSQHRSLQHV</sequence>
<keyword evidence="2 5" id="KW-0812">Transmembrane</keyword>
<dbReference type="GO" id="GO:0016020">
    <property type="term" value="C:membrane"/>
    <property type="evidence" value="ECO:0007669"/>
    <property type="project" value="UniProtKB-SubCell"/>
</dbReference>
<dbReference type="EMBL" id="JACHGW010000001">
    <property type="protein sequence ID" value="MBB6049570.1"/>
    <property type="molecule type" value="Genomic_DNA"/>
</dbReference>
<name>A0A7W9SNH5_ARMRO</name>
<feature type="transmembrane region" description="Helical" evidence="5">
    <location>
        <begin position="35"/>
        <end position="56"/>
    </location>
</feature>
<dbReference type="Proteomes" id="UP000520814">
    <property type="component" value="Unassembled WGS sequence"/>
</dbReference>
<dbReference type="AlphaFoldDB" id="A0A7W9SNH5"/>
<comment type="subcellular location">
    <subcellularLocation>
        <location evidence="1">Membrane</location>
        <topology evidence="1">Multi-pass membrane protein</topology>
    </subcellularLocation>
</comment>
<evidence type="ECO:0000256" key="3">
    <source>
        <dbReference type="ARBA" id="ARBA00022989"/>
    </source>
</evidence>
<keyword evidence="7" id="KW-1185">Reference proteome</keyword>
<protein>
    <submittedName>
        <fullName evidence="6">Uncharacterized protein with PQ loop repeat</fullName>
    </submittedName>
</protein>
<evidence type="ECO:0000256" key="2">
    <source>
        <dbReference type="ARBA" id="ARBA00022692"/>
    </source>
</evidence>
<reference evidence="6 7" key="1">
    <citation type="submission" date="2020-08" db="EMBL/GenBank/DDBJ databases">
        <title>Genomic Encyclopedia of Type Strains, Phase IV (KMG-IV): sequencing the most valuable type-strain genomes for metagenomic binning, comparative biology and taxonomic classification.</title>
        <authorList>
            <person name="Goeker M."/>
        </authorList>
    </citation>
    <scope>NUCLEOTIDE SEQUENCE [LARGE SCALE GENOMIC DNA]</scope>
    <source>
        <strain evidence="6 7">DSM 23562</strain>
    </source>
</reference>
<evidence type="ECO:0000256" key="4">
    <source>
        <dbReference type="ARBA" id="ARBA00023136"/>
    </source>
</evidence>
<evidence type="ECO:0000256" key="5">
    <source>
        <dbReference type="SAM" id="Phobius"/>
    </source>
</evidence>
<gene>
    <name evidence="6" type="ORF">HNQ39_001332</name>
</gene>
<keyword evidence="3 5" id="KW-1133">Transmembrane helix</keyword>
<evidence type="ECO:0000313" key="7">
    <source>
        <dbReference type="Proteomes" id="UP000520814"/>
    </source>
</evidence>
<comment type="caution">
    <text evidence="6">The sequence shown here is derived from an EMBL/GenBank/DDBJ whole genome shotgun (WGS) entry which is preliminary data.</text>
</comment>
<dbReference type="InterPro" id="IPR006603">
    <property type="entry name" value="PQ-loop_rpt"/>
</dbReference>
<evidence type="ECO:0000256" key="1">
    <source>
        <dbReference type="ARBA" id="ARBA00004141"/>
    </source>
</evidence>
<dbReference type="Pfam" id="PF04193">
    <property type="entry name" value="PQ-loop"/>
    <property type="match status" value="1"/>
</dbReference>
<evidence type="ECO:0000313" key="6">
    <source>
        <dbReference type="EMBL" id="MBB6049570.1"/>
    </source>
</evidence>
<organism evidence="6 7">
    <name type="scientific">Armatimonas rosea</name>
    <dbReference type="NCBI Taxonomy" id="685828"/>
    <lineage>
        <taxon>Bacteria</taxon>
        <taxon>Bacillati</taxon>
        <taxon>Armatimonadota</taxon>
        <taxon>Armatimonadia</taxon>
        <taxon>Armatimonadales</taxon>
        <taxon>Armatimonadaceae</taxon>
        <taxon>Armatimonas</taxon>
    </lineage>
</organism>
<accession>A0A7W9SNH5</accession>